<dbReference type="Proteomes" id="UP000011682">
    <property type="component" value="Unassembled WGS sequence"/>
</dbReference>
<dbReference type="Pfam" id="PF10604">
    <property type="entry name" value="Polyketide_cyc2"/>
    <property type="match status" value="1"/>
</dbReference>
<protein>
    <recommendedName>
        <fullName evidence="4">Polyketide cyclase/dehydrase</fullName>
    </recommendedName>
</protein>
<evidence type="ECO:0000313" key="3">
    <source>
        <dbReference type="Proteomes" id="UP000011682"/>
    </source>
</evidence>
<feature type="transmembrane region" description="Helical" evidence="1">
    <location>
        <begin position="80"/>
        <end position="101"/>
    </location>
</feature>
<reference evidence="2" key="1">
    <citation type="submission" date="2013-05" db="EMBL/GenBank/DDBJ databases">
        <title>Genome assembly of Cystobacter fuscus DSM 2262.</title>
        <authorList>
            <person name="Sharma G."/>
            <person name="Khatri I."/>
            <person name="Kaur C."/>
            <person name="Mayilraj S."/>
            <person name="Subramanian S."/>
        </authorList>
    </citation>
    <scope>NUCLEOTIDE SEQUENCE [LARGE SCALE GENOMIC DNA]</scope>
    <source>
        <strain evidence="2">DSM 2262</strain>
    </source>
</reference>
<proteinExistence type="predicted"/>
<keyword evidence="1" id="KW-0472">Membrane</keyword>
<accession>S9R1Q6</accession>
<dbReference type="eggNOG" id="ENOG502ZK8N">
    <property type="taxonomic scope" value="Bacteria"/>
</dbReference>
<dbReference type="InterPro" id="IPR019587">
    <property type="entry name" value="Polyketide_cyclase/dehydratase"/>
</dbReference>
<feature type="transmembrane region" description="Helical" evidence="1">
    <location>
        <begin position="20"/>
        <end position="43"/>
    </location>
</feature>
<organism evidence="2 3">
    <name type="scientific">Cystobacter fuscus (strain ATCC 25194 / DSM 2262 / NBRC 100088 / M29)</name>
    <dbReference type="NCBI Taxonomy" id="1242864"/>
    <lineage>
        <taxon>Bacteria</taxon>
        <taxon>Pseudomonadati</taxon>
        <taxon>Myxococcota</taxon>
        <taxon>Myxococcia</taxon>
        <taxon>Myxococcales</taxon>
        <taxon>Cystobacterineae</taxon>
        <taxon>Archangiaceae</taxon>
        <taxon>Cystobacter</taxon>
    </lineage>
</organism>
<evidence type="ECO:0000313" key="2">
    <source>
        <dbReference type="EMBL" id="EPX62828.1"/>
    </source>
</evidence>
<gene>
    <name evidence="2" type="ORF">D187_006238</name>
</gene>
<dbReference type="EMBL" id="ANAH02000006">
    <property type="protein sequence ID" value="EPX62828.1"/>
    <property type="molecule type" value="Genomic_DNA"/>
</dbReference>
<evidence type="ECO:0008006" key="4">
    <source>
        <dbReference type="Google" id="ProtNLM"/>
    </source>
</evidence>
<keyword evidence="1" id="KW-0812">Transmembrane</keyword>
<dbReference type="SUPFAM" id="SSF55961">
    <property type="entry name" value="Bet v1-like"/>
    <property type="match status" value="1"/>
</dbReference>
<keyword evidence="1" id="KW-1133">Transmembrane helix</keyword>
<dbReference type="Gene3D" id="3.30.530.20">
    <property type="match status" value="1"/>
</dbReference>
<sequence>MLYGLLARLVFGLKVLQGPFAVMSVAFIFGVPFSLGFLAVALGERDGTWSWGRRLTAPWVPALVSLAAALVLAWEGIICIALWLPLFLLMSSLGGAAAGLVARWRHARGPRQGRLMATVLVLPFLAAPLESRLAAATQLREVDTAIDIDAPPATVWRHIIRVPAFRSEEHRVAFSHVIGFPRPVEATLSHEGVGGVRHATFERGVLFVETVTTWEPERELAFSIRADPGTIPPSALDEHVTVGGPYFDVLDGRYRLEPLGAGRVRLHLSSTHRLSTHFNSYSGAWTDFVMRDVQRYILGILKERCEREAGTGKLAHPSP</sequence>
<dbReference type="AlphaFoldDB" id="S9R1Q6"/>
<evidence type="ECO:0000256" key="1">
    <source>
        <dbReference type="SAM" id="Phobius"/>
    </source>
</evidence>
<comment type="caution">
    <text evidence="2">The sequence shown here is derived from an EMBL/GenBank/DDBJ whole genome shotgun (WGS) entry which is preliminary data.</text>
</comment>
<feature type="transmembrane region" description="Helical" evidence="1">
    <location>
        <begin position="55"/>
        <end position="74"/>
    </location>
</feature>
<dbReference type="InterPro" id="IPR023393">
    <property type="entry name" value="START-like_dom_sf"/>
</dbReference>
<keyword evidence="3" id="KW-1185">Reference proteome</keyword>
<name>S9R1Q6_CYSF2</name>